<protein>
    <submittedName>
        <fullName evidence="5">GntR family transcriptional regulator</fullName>
    </submittedName>
</protein>
<dbReference type="EMBL" id="VHIR01000001">
    <property type="protein sequence ID" value="TQE44665.1"/>
    <property type="molecule type" value="Genomic_DNA"/>
</dbReference>
<keyword evidence="2" id="KW-0238">DNA-binding</keyword>
<dbReference type="STRING" id="1686286.GCA_900092335_02259"/>
<keyword evidence="3" id="KW-0804">Transcription</keyword>
<dbReference type="PROSITE" id="PS50949">
    <property type="entry name" value="HTH_GNTR"/>
    <property type="match status" value="1"/>
</dbReference>
<dbReference type="InterPro" id="IPR036388">
    <property type="entry name" value="WH-like_DNA-bd_sf"/>
</dbReference>
<comment type="caution">
    <text evidence="5">The sequence shown here is derived from an EMBL/GenBank/DDBJ whole genome shotgun (WGS) entry which is preliminary data.</text>
</comment>
<feature type="domain" description="HTH gntR-type" evidence="4">
    <location>
        <begin position="15"/>
        <end position="82"/>
    </location>
</feature>
<evidence type="ECO:0000256" key="3">
    <source>
        <dbReference type="ARBA" id="ARBA00023163"/>
    </source>
</evidence>
<dbReference type="Gene3D" id="1.20.120.530">
    <property type="entry name" value="GntR ligand-binding domain-like"/>
    <property type="match status" value="1"/>
</dbReference>
<dbReference type="PANTHER" id="PTHR43537:SF24">
    <property type="entry name" value="GLUCONATE OPERON TRANSCRIPTIONAL REPRESSOR"/>
    <property type="match status" value="1"/>
</dbReference>
<dbReference type="Proteomes" id="UP000318080">
    <property type="component" value="Unassembled WGS sequence"/>
</dbReference>
<proteinExistence type="predicted"/>
<dbReference type="PANTHER" id="PTHR43537">
    <property type="entry name" value="TRANSCRIPTIONAL REGULATOR, GNTR FAMILY"/>
    <property type="match status" value="1"/>
</dbReference>
<organism evidence="5 6">
    <name type="scientific">Corynebacterium phoceense</name>
    <dbReference type="NCBI Taxonomy" id="1686286"/>
    <lineage>
        <taxon>Bacteria</taxon>
        <taxon>Bacillati</taxon>
        <taxon>Actinomycetota</taxon>
        <taxon>Actinomycetes</taxon>
        <taxon>Mycobacteriales</taxon>
        <taxon>Corynebacteriaceae</taxon>
        <taxon>Corynebacterium</taxon>
    </lineage>
</organism>
<evidence type="ECO:0000313" key="5">
    <source>
        <dbReference type="EMBL" id="TQE44665.1"/>
    </source>
</evidence>
<dbReference type="Pfam" id="PF00392">
    <property type="entry name" value="GntR"/>
    <property type="match status" value="1"/>
</dbReference>
<keyword evidence="1" id="KW-0805">Transcription regulation</keyword>
<dbReference type="GO" id="GO:0003700">
    <property type="term" value="F:DNA-binding transcription factor activity"/>
    <property type="evidence" value="ECO:0007669"/>
    <property type="project" value="InterPro"/>
</dbReference>
<dbReference type="InterPro" id="IPR008920">
    <property type="entry name" value="TF_FadR/GntR_C"/>
</dbReference>
<dbReference type="PRINTS" id="PR00035">
    <property type="entry name" value="HTHGNTR"/>
</dbReference>
<dbReference type="SUPFAM" id="SSF48008">
    <property type="entry name" value="GntR ligand-binding domain-like"/>
    <property type="match status" value="1"/>
</dbReference>
<name>A0A540RA94_9CORY</name>
<dbReference type="Gene3D" id="1.10.10.10">
    <property type="entry name" value="Winged helix-like DNA-binding domain superfamily/Winged helix DNA-binding domain"/>
    <property type="match status" value="1"/>
</dbReference>
<evidence type="ECO:0000256" key="1">
    <source>
        <dbReference type="ARBA" id="ARBA00023015"/>
    </source>
</evidence>
<evidence type="ECO:0000259" key="4">
    <source>
        <dbReference type="PROSITE" id="PS50949"/>
    </source>
</evidence>
<dbReference type="InterPro" id="IPR036390">
    <property type="entry name" value="WH_DNA-bd_sf"/>
</dbReference>
<keyword evidence="6" id="KW-1185">Reference proteome</keyword>
<sequence length="222" mass="24511">MDATWIQDVSMTSSPPAAERAYEFVKNRIISGDYTQNTLLSEGDVAAAIGLSRTPVREAFLRLEVEGFLQLYPKRGALVVPIHPDDIREVFDARELIDAHCAEHICQLADAARAALGEQLTAVIAEQTAALDRGDLRDYTRLDAVFHQTIMDHGGNSILAQLGHSLRERQQRFTAAAIGRNVETARSFVEGHQRLTAALVAGDLPTYRTEIHAHLSNSRNQL</sequence>
<dbReference type="SUPFAM" id="SSF46785">
    <property type="entry name" value="Winged helix' DNA-binding domain"/>
    <property type="match status" value="1"/>
</dbReference>
<evidence type="ECO:0000313" key="6">
    <source>
        <dbReference type="Proteomes" id="UP000318080"/>
    </source>
</evidence>
<dbReference type="InterPro" id="IPR011711">
    <property type="entry name" value="GntR_C"/>
</dbReference>
<dbReference type="GO" id="GO:0003677">
    <property type="term" value="F:DNA binding"/>
    <property type="evidence" value="ECO:0007669"/>
    <property type="project" value="UniProtKB-KW"/>
</dbReference>
<accession>A0A540RA94</accession>
<gene>
    <name evidence="5" type="ORF">EJK80_00860</name>
</gene>
<dbReference type="AlphaFoldDB" id="A0A540RA94"/>
<reference evidence="5 6" key="1">
    <citation type="submission" date="2019-06" db="EMBL/GenBank/DDBJ databases">
        <title>Draft genome of C. phoceense Strain 272.</title>
        <authorList>
            <person name="Pacheco L.G.C."/>
            <person name="Barberis C.M."/>
            <person name="Almuzara M.N."/>
            <person name="Traglia G.M."/>
            <person name="Santos C.S."/>
            <person name="Rocha D.J.P.G."/>
            <person name="Aguiar E.R.G.R."/>
            <person name="Vay C.A."/>
        </authorList>
    </citation>
    <scope>NUCLEOTIDE SEQUENCE [LARGE SCALE GENOMIC DNA]</scope>
    <source>
        <strain evidence="5 6">272</strain>
    </source>
</reference>
<dbReference type="Pfam" id="PF07729">
    <property type="entry name" value="FCD"/>
    <property type="match status" value="1"/>
</dbReference>
<dbReference type="SMART" id="SM00345">
    <property type="entry name" value="HTH_GNTR"/>
    <property type="match status" value="1"/>
</dbReference>
<dbReference type="SMART" id="SM00895">
    <property type="entry name" value="FCD"/>
    <property type="match status" value="1"/>
</dbReference>
<dbReference type="InterPro" id="IPR000524">
    <property type="entry name" value="Tscrpt_reg_HTH_GntR"/>
</dbReference>
<evidence type="ECO:0000256" key="2">
    <source>
        <dbReference type="ARBA" id="ARBA00023125"/>
    </source>
</evidence>